<keyword evidence="1" id="KW-0472">Membrane</keyword>
<reference evidence="3 4" key="1">
    <citation type="submission" date="2020-08" db="EMBL/GenBank/DDBJ databases">
        <title>Genomic Encyclopedia of Type Strains, Phase IV (KMG-IV): sequencing the most valuable type-strain genomes for metagenomic binning, comparative biology and taxonomic classification.</title>
        <authorList>
            <person name="Goeker M."/>
        </authorList>
    </citation>
    <scope>NUCLEOTIDE SEQUENCE [LARGE SCALE GENOMIC DNA]</scope>
    <source>
        <strain evidence="3 4">DSM 2461</strain>
    </source>
</reference>
<dbReference type="GO" id="GO:0016020">
    <property type="term" value="C:membrane"/>
    <property type="evidence" value="ECO:0007669"/>
    <property type="project" value="InterPro"/>
</dbReference>
<dbReference type="InterPro" id="IPR003660">
    <property type="entry name" value="HAMP_dom"/>
</dbReference>
<dbReference type="GO" id="GO:0007165">
    <property type="term" value="P:signal transduction"/>
    <property type="evidence" value="ECO:0007669"/>
    <property type="project" value="InterPro"/>
</dbReference>
<dbReference type="Proteomes" id="UP000587760">
    <property type="component" value="Unassembled WGS sequence"/>
</dbReference>
<sequence>MGVVVNKTEEYADSRIERERQEIREHILAFLLSSILIFFFLQIFQKNIFAPLDRLKNAMLLISRKNAESDVPYINIKNEIGDIARAVNEFRINIIKLDKANFALEKTSADKENLIAALETRIKEINELQELIPICSYCKNVRNDKGYYEEIESYIAKHSSVDFSHTICPDCLRKYYPDSPKNCKGRSVRNLRVNRNINAFFLFSCCHFPLVS</sequence>
<organism evidence="3 4">
    <name type="scientific">Spirochaeta isovalerica</name>
    <dbReference type="NCBI Taxonomy" id="150"/>
    <lineage>
        <taxon>Bacteria</taxon>
        <taxon>Pseudomonadati</taxon>
        <taxon>Spirochaetota</taxon>
        <taxon>Spirochaetia</taxon>
        <taxon>Spirochaetales</taxon>
        <taxon>Spirochaetaceae</taxon>
        <taxon>Spirochaeta</taxon>
    </lineage>
</organism>
<gene>
    <name evidence="3" type="ORF">HNR50_001649</name>
</gene>
<accession>A0A841R9F4</accession>
<dbReference type="RefSeq" id="WP_184745723.1">
    <property type="nucleotide sequence ID" value="NZ_JACHGJ010000002.1"/>
</dbReference>
<evidence type="ECO:0000313" key="3">
    <source>
        <dbReference type="EMBL" id="MBB6479991.1"/>
    </source>
</evidence>
<comment type="caution">
    <text evidence="3">The sequence shown here is derived from an EMBL/GenBank/DDBJ whole genome shotgun (WGS) entry which is preliminary data.</text>
</comment>
<evidence type="ECO:0000313" key="4">
    <source>
        <dbReference type="Proteomes" id="UP000587760"/>
    </source>
</evidence>
<protein>
    <submittedName>
        <fullName evidence="3">HAMP domain-containing protein</fullName>
    </submittedName>
</protein>
<name>A0A841R9F4_9SPIO</name>
<evidence type="ECO:0000256" key="1">
    <source>
        <dbReference type="SAM" id="Phobius"/>
    </source>
</evidence>
<dbReference type="EMBL" id="JACHGJ010000002">
    <property type="protein sequence ID" value="MBB6479991.1"/>
    <property type="molecule type" value="Genomic_DNA"/>
</dbReference>
<feature type="domain" description="HAMP" evidence="2">
    <location>
        <begin position="46"/>
        <end position="99"/>
    </location>
</feature>
<dbReference type="AlphaFoldDB" id="A0A841R9F4"/>
<dbReference type="CDD" id="cd06225">
    <property type="entry name" value="HAMP"/>
    <property type="match status" value="1"/>
</dbReference>
<dbReference type="SMART" id="SM00304">
    <property type="entry name" value="HAMP"/>
    <property type="match status" value="1"/>
</dbReference>
<dbReference type="PROSITE" id="PS50885">
    <property type="entry name" value="HAMP"/>
    <property type="match status" value="1"/>
</dbReference>
<keyword evidence="1" id="KW-1133">Transmembrane helix</keyword>
<dbReference type="Gene3D" id="6.10.340.10">
    <property type="match status" value="1"/>
</dbReference>
<dbReference type="SUPFAM" id="SSF158472">
    <property type="entry name" value="HAMP domain-like"/>
    <property type="match status" value="1"/>
</dbReference>
<keyword evidence="1" id="KW-0812">Transmembrane</keyword>
<evidence type="ECO:0000259" key="2">
    <source>
        <dbReference type="PROSITE" id="PS50885"/>
    </source>
</evidence>
<proteinExistence type="predicted"/>
<keyword evidence="4" id="KW-1185">Reference proteome</keyword>
<feature type="transmembrane region" description="Helical" evidence="1">
    <location>
        <begin position="27"/>
        <end position="44"/>
    </location>
</feature>